<feature type="chain" id="PRO_5004044999" evidence="1">
    <location>
        <begin position="22"/>
        <end position="58"/>
    </location>
</feature>
<organism evidence="2">
    <name type="scientific">Mustela putorius furo</name>
    <name type="common">European domestic ferret</name>
    <name type="synonym">Mustela furo</name>
    <dbReference type="NCBI Taxonomy" id="9669"/>
    <lineage>
        <taxon>Eukaryota</taxon>
        <taxon>Metazoa</taxon>
        <taxon>Chordata</taxon>
        <taxon>Craniata</taxon>
        <taxon>Vertebrata</taxon>
        <taxon>Euteleostomi</taxon>
        <taxon>Mammalia</taxon>
        <taxon>Eutheria</taxon>
        <taxon>Laurasiatheria</taxon>
        <taxon>Carnivora</taxon>
        <taxon>Caniformia</taxon>
        <taxon>Musteloidea</taxon>
        <taxon>Mustelidae</taxon>
        <taxon>Mustelinae</taxon>
        <taxon>Mustela</taxon>
    </lineage>
</organism>
<evidence type="ECO:0000313" key="2">
    <source>
        <dbReference type="Ensembl" id="ENSMPUP00000011711.1"/>
    </source>
</evidence>
<dbReference type="EMBL" id="AEYP01040025">
    <property type="status" value="NOT_ANNOTATED_CDS"/>
    <property type="molecule type" value="Genomic_DNA"/>
</dbReference>
<dbReference type="AlphaFoldDB" id="M3YK54"/>
<keyword evidence="1" id="KW-0732">Signal</keyword>
<proteinExistence type="predicted"/>
<sequence>MTSTKMLLLLLSMALVDLCSSQGINDEIPQEEKQTPQVLGAHLLKDSSKRALIIHMLY</sequence>
<dbReference type="HOGENOM" id="CLU_2984290_0_0_1"/>
<evidence type="ECO:0000256" key="1">
    <source>
        <dbReference type="SAM" id="SignalP"/>
    </source>
</evidence>
<reference evidence="2" key="1">
    <citation type="submission" date="2024-06" db="UniProtKB">
        <authorList>
            <consortium name="Ensembl"/>
        </authorList>
    </citation>
    <scope>IDENTIFICATION</scope>
</reference>
<accession>M3YK54</accession>
<dbReference type="Ensembl" id="ENSMPUT00000011903.1">
    <property type="protein sequence ID" value="ENSMPUP00000011711.1"/>
    <property type="gene ID" value="ENSMPUG00000011804.1"/>
</dbReference>
<dbReference type="EMBL" id="AEYP01040026">
    <property type="status" value="NOT_ANNOTATED_CDS"/>
    <property type="molecule type" value="Genomic_DNA"/>
</dbReference>
<feature type="signal peptide" evidence="1">
    <location>
        <begin position="1"/>
        <end position="21"/>
    </location>
</feature>
<name>M3YK54_MUSPF</name>
<protein>
    <submittedName>
        <fullName evidence="2">Uncharacterized protein</fullName>
    </submittedName>
</protein>
<dbReference type="InParanoid" id="M3YK54"/>